<gene>
    <name evidence="1" type="ORF">PPENT_87.1.T2260003</name>
</gene>
<evidence type="ECO:0000313" key="1">
    <source>
        <dbReference type="EMBL" id="CAD8214571.1"/>
    </source>
</evidence>
<evidence type="ECO:0000313" key="2">
    <source>
        <dbReference type="Proteomes" id="UP000689195"/>
    </source>
</evidence>
<reference evidence="1" key="1">
    <citation type="submission" date="2021-01" db="EMBL/GenBank/DDBJ databases">
        <authorList>
            <consortium name="Genoscope - CEA"/>
            <person name="William W."/>
        </authorList>
    </citation>
    <scope>NUCLEOTIDE SEQUENCE</scope>
</reference>
<protein>
    <submittedName>
        <fullName evidence="1">Uncharacterized protein</fullName>
    </submittedName>
</protein>
<proteinExistence type="predicted"/>
<dbReference type="Proteomes" id="UP000689195">
    <property type="component" value="Unassembled WGS sequence"/>
</dbReference>
<dbReference type="EMBL" id="CAJJDO010000226">
    <property type="protein sequence ID" value="CAD8214571.1"/>
    <property type="molecule type" value="Genomic_DNA"/>
</dbReference>
<keyword evidence="2" id="KW-1185">Reference proteome</keyword>
<sequence length="103" mass="12216">MSQLNGSLIMRTAYLQTRFIAQKLNSSSRIEQNQMQTSQKAKFNNPKQKKSQINFRFDLKNFEFSEVLNQQNYLGEKVFGEIQVSGRMIYSYEIAKRYIHLPR</sequence>
<name>A0A8S1YMG3_9CILI</name>
<accession>A0A8S1YMG3</accession>
<dbReference type="AlphaFoldDB" id="A0A8S1YMG3"/>
<comment type="caution">
    <text evidence="1">The sequence shown here is derived from an EMBL/GenBank/DDBJ whole genome shotgun (WGS) entry which is preliminary data.</text>
</comment>
<organism evidence="1 2">
    <name type="scientific">Paramecium pentaurelia</name>
    <dbReference type="NCBI Taxonomy" id="43138"/>
    <lineage>
        <taxon>Eukaryota</taxon>
        <taxon>Sar</taxon>
        <taxon>Alveolata</taxon>
        <taxon>Ciliophora</taxon>
        <taxon>Intramacronucleata</taxon>
        <taxon>Oligohymenophorea</taxon>
        <taxon>Peniculida</taxon>
        <taxon>Parameciidae</taxon>
        <taxon>Paramecium</taxon>
    </lineage>
</organism>